<dbReference type="InterPro" id="IPR036890">
    <property type="entry name" value="HATPase_C_sf"/>
</dbReference>
<evidence type="ECO:0000259" key="2">
    <source>
        <dbReference type="Pfam" id="PF14501"/>
    </source>
</evidence>
<keyword evidence="3" id="KW-0067">ATP-binding</keyword>
<dbReference type="CDD" id="cd16935">
    <property type="entry name" value="HATPase_AgrC-ComD-like"/>
    <property type="match status" value="1"/>
</dbReference>
<accession>A0ABV1EGK6</accession>
<name>A0ABV1EGK6_9FIRM</name>
<dbReference type="Gene3D" id="3.30.565.10">
    <property type="entry name" value="Histidine kinase-like ATPase, C-terminal domain"/>
    <property type="match status" value="1"/>
</dbReference>
<dbReference type="Pfam" id="PF14501">
    <property type="entry name" value="HATPase_c_5"/>
    <property type="match status" value="1"/>
</dbReference>
<comment type="caution">
    <text evidence="3">The sequence shown here is derived from an EMBL/GenBank/DDBJ whole genome shotgun (WGS) entry which is preliminary data.</text>
</comment>
<feature type="transmembrane region" description="Helical" evidence="1">
    <location>
        <begin position="34"/>
        <end position="51"/>
    </location>
</feature>
<dbReference type="PANTHER" id="PTHR40448:SF1">
    <property type="entry name" value="TWO-COMPONENT SENSOR HISTIDINE KINASE"/>
    <property type="match status" value="1"/>
</dbReference>
<reference evidence="3 4" key="1">
    <citation type="submission" date="2024-04" db="EMBL/GenBank/DDBJ databases">
        <title>Human intestinal bacterial collection.</title>
        <authorList>
            <person name="Pauvert C."/>
            <person name="Hitch T.C.A."/>
            <person name="Clavel T."/>
        </authorList>
    </citation>
    <scope>NUCLEOTIDE SEQUENCE [LARGE SCALE GENOMIC DNA]</scope>
    <source>
        <strain evidence="3 4">CLA-AA-H141</strain>
    </source>
</reference>
<organism evidence="3 4">
    <name type="scientific">Coprococcus ammoniilyticus</name>
    <dbReference type="NCBI Taxonomy" id="2981785"/>
    <lineage>
        <taxon>Bacteria</taxon>
        <taxon>Bacillati</taxon>
        <taxon>Bacillota</taxon>
        <taxon>Clostridia</taxon>
        <taxon>Lachnospirales</taxon>
        <taxon>Lachnospiraceae</taxon>
        <taxon>Coprococcus</taxon>
    </lineage>
</organism>
<protein>
    <submittedName>
        <fullName evidence="3">ATP-binding protein</fullName>
    </submittedName>
</protein>
<dbReference type="PANTHER" id="PTHR40448">
    <property type="entry name" value="TWO-COMPONENT SENSOR HISTIDINE KINASE"/>
    <property type="match status" value="1"/>
</dbReference>
<keyword evidence="1" id="KW-0812">Transmembrane</keyword>
<dbReference type="EMBL" id="JBBNFM010000001">
    <property type="protein sequence ID" value="MEQ2452826.1"/>
    <property type="molecule type" value="Genomic_DNA"/>
</dbReference>
<feature type="transmembrane region" description="Helical" evidence="1">
    <location>
        <begin position="192"/>
        <end position="210"/>
    </location>
</feature>
<evidence type="ECO:0000256" key="1">
    <source>
        <dbReference type="SAM" id="Phobius"/>
    </source>
</evidence>
<keyword evidence="3" id="KW-0547">Nucleotide-binding</keyword>
<feature type="transmembrane region" description="Helical" evidence="1">
    <location>
        <begin position="81"/>
        <end position="104"/>
    </location>
</feature>
<gene>
    <name evidence="3" type="ORF">AAAT04_02015</name>
</gene>
<dbReference type="RefSeq" id="WP_349115620.1">
    <property type="nucleotide sequence ID" value="NZ_JBBNFM010000001.1"/>
</dbReference>
<evidence type="ECO:0000313" key="4">
    <source>
        <dbReference type="Proteomes" id="UP001482186"/>
    </source>
</evidence>
<dbReference type="GO" id="GO:0005524">
    <property type="term" value="F:ATP binding"/>
    <property type="evidence" value="ECO:0007669"/>
    <property type="project" value="UniProtKB-KW"/>
</dbReference>
<keyword evidence="1" id="KW-0472">Membrane</keyword>
<proteinExistence type="predicted"/>
<feature type="transmembrane region" description="Helical" evidence="1">
    <location>
        <begin position="158"/>
        <end position="180"/>
    </location>
</feature>
<dbReference type="SUPFAM" id="SSF55874">
    <property type="entry name" value="ATPase domain of HSP90 chaperone/DNA topoisomerase II/histidine kinase"/>
    <property type="match status" value="1"/>
</dbReference>
<dbReference type="InterPro" id="IPR032834">
    <property type="entry name" value="NatK-like_C"/>
</dbReference>
<feature type="transmembrane region" description="Helical" evidence="1">
    <location>
        <begin position="57"/>
        <end position="74"/>
    </location>
</feature>
<evidence type="ECO:0000313" key="3">
    <source>
        <dbReference type="EMBL" id="MEQ2452826.1"/>
    </source>
</evidence>
<keyword evidence="4" id="KW-1185">Reference proteome</keyword>
<feature type="transmembrane region" description="Helical" evidence="1">
    <location>
        <begin position="119"/>
        <end position="138"/>
    </location>
</feature>
<keyword evidence="1" id="KW-1133">Transmembrane helix</keyword>
<feature type="domain" description="Sensor histidine kinase NatK-like C-terminal" evidence="2">
    <location>
        <begin position="334"/>
        <end position="435"/>
    </location>
</feature>
<dbReference type="Proteomes" id="UP001482186">
    <property type="component" value="Unassembled WGS sequence"/>
</dbReference>
<sequence>MYTNLLTNSIEVLKFLVIFNLIFHRRIKEKTGKYTGLIVLVGLLVLMSYVLHSDDQIVAIIVFGVELFLIYSGIVWNKILLFLITIVATNYLDSFLLAIGSYAIKGKIWWYFIYDDFKIALLENVISFFIIMIIALICKKKMPSKDYLGRKITFAMCIMLLGATLGLYILFIVMMMFMTYGGPDNRARLYGVIYFASVITVACIIAFFIYSNRLKHQNDVHIETEGLYGESLGLKLAYGEQVHDDYEKVRQFRHDFRHHIAAMEGLVYGGEYSELEKYMGQLSQKDKELNRERVRYTGNFMVDSIIFGITRDQKFKDVDFQFDSGLPSNLGVKDIDICGVLANALENAMEACLKGNDRKAVIMKAGCYENMISFQIKNTYDSSRYKALAGGEFYSSKEGDGHGYGIQNMERVVKSYNGKMEYNVDPEWVTVDIFLQQKDEI</sequence>